<name>A0A023D676_ACIMT</name>
<comment type="caution">
    <text evidence="5">The sequence shown here is derived from an EMBL/GenBank/DDBJ whole genome shotgun (WGS) entry which is preliminary data.</text>
</comment>
<evidence type="ECO:0000259" key="4">
    <source>
        <dbReference type="Pfam" id="PF00248"/>
    </source>
</evidence>
<gene>
    <name evidence="5" type="ORF">Amme_054_027</name>
</gene>
<evidence type="ECO:0000256" key="3">
    <source>
        <dbReference type="PIRSR" id="PIRSR000097-3"/>
    </source>
</evidence>
<evidence type="ECO:0000313" key="5">
    <source>
        <dbReference type="EMBL" id="GAJ29225.1"/>
    </source>
</evidence>
<dbReference type="PRINTS" id="PR00069">
    <property type="entry name" value="ALDKETRDTASE"/>
</dbReference>
<protein>
    <submittedName>
        <fullName evidence="5">Aldo/keto reductase, oxidoreductase</fullName>
    </submittedName>
</protein>
<evidence type="ECO:0000313" key="6">
    <source>
        <dbReference type="Proteomes" id="UP000019760"/>
    </source>
</evidence>
<dbReference type="Pfam" id="PF00248">
    <property type="entry name" value="Aldo_ket_red"/>
    <property type="match status" value="1"/>
</dbReference>
<dbReference type="CDD" id="cd19138">
    <property type="entry name" value="AKR_YeaE"/>
    <property type="match status" value="1"/>
</dbReference>
<dbReference type="SUPFAM" id="SSF51430">
    <property type="entry name" value="NAD(P)-linked oxidoreductase"/>
    <property type="match status" value="1"/>
</dbReference>
<dbReference type="AlphaFoldDB" id="A0A023D676"/>
<keyword evidence="6" id="KW-1185">Reference proteome</keyword>
<dbReference type="InterPro" id="IPR020471">
    <property type="entry name" value="AKR"/>
</dbReference>
<feature type="domain" description="NADP-dependent oxidoreductase" evidence="4">
    <location>
        <begin position="17"/>
        <end position="269"/>
    </location>
</feature>
<dbReference type="PANTHER" id="PTHR43638:SF3">
    <property type="entry name" value="ALDEHYDE REDUCTASE"/>
    <property type="match status" value="1"/>
</dbReference>
<reference evidence="5 6" key="2">
    <citation type="journal article" date="2014" name="FEMS Microbiol. Lett.">
        <title>Draft genomic DNA sequence of the facultatively methylotrophic bacterium Acidomonas methanolica type strain MB58.</title>
        <authorList>
            <person name="Higashiura N."/>
            <person name="Hadano H."/>
            <person name="Hirakawa H."/>
            <person name="Matsutani M."/>
            <person name="Takabe S."/>
            <person name="Matsushita K."/>
            <person name="Azuma Y."/>
        </authorList>
    </citation>
    <scope>NUCLEOTIDE SEQUENCE [LARGE SCALE GENOMIC DNA]</scope>
    <source>
        <strain evidence="5 6">MB58</strain>
    </source>
</reference>
<dbReference type="Gene3D" id="3.20.20.100">
    <property type="entry name" value="NADP-dependent oxidoreductase domain"/>
    <property type="match status" value="1"/>
</dbReference>
<accession>A0A023D676</accession>
<dbReference type="PANTHER" id="PTHR43638">
    <property type="entry name" value="OXIDOREDUCTASE, ALDO/KETO REDUCTASE FAMILY PROTEIN"/>
    <property type="match status" value="1"/>
</dbReference>
<dbReference type="GO" id="GO:0016491">
    <property type="term" value="F:oxidoreductase activity"/>
    <property type="evidence" value="ECO:0007669"/>
    <property type="project" value="InterPro"/>
</dbReference>
<proteinExistence type="predicted"/>
<feature type="binding site" evidence="2">
    <location>
        <position position="113"/>
    </location>
    <ligand>
        <name>substrate</name>
    </ligand>
</feature>
<dbReference type="InterPro" id="IPR023210">
    <property type="entry name" value="NADP_OxRdtase_dom"/>
</dbReference>
<organism evidence="5 6">
    <name type="scientific">Acidomonas methanolica NBRC 104435</name>
    <dbReference type="NCBI Taxonomy" id="1231351"/>
    <lineage>
        <taxon>Bacteria</taxon>
        <taxon>Pseudomonadati</taxon>
        <taxon>Pseudomonadota</taxon>
        <taxon>Alphaproteobacteria</taxon>
        <taxon>Acetobacterales</taxon>
        <taxon>Acetobacteraceae</taxon>
        <taxon>Acidomonas</taxon>
    </lineage>
</organism>
<dbReference type="Proteomes" id="UP000019760">
    <property type="component" value="Unassembled WGS sequence"/>
</dbReference>
<sequence length="283" mass="30924">MPMRKITLRNGTELPVLGMGTWNVGDCTERRAEEIASLRAGIEAGLRVIDTAEMYGGGRSETLVGEAIDGVREEVFLVTKVLPSNASFEGVRRACRNSLQRLGTDWLDLYLLHWRGGVPLAETVRGMESLRADGVIRDWGVSNFDVDDMEELEELGGFCAANQILYNLEYRGVEFDLLDRDRVAGVVNMAYSPLGQGGELLHHPVLDGIAARHETSAGAATAAQIALAWVLRRGDVLAIPKAGTMSHLRENLLATELELTESDLAALDGAFPPPRRKTRLAMI</sequence>
<dbReference type="InterPro" id="IPR036812">
    <property type="entry name" value="NAD(P)_OxRdtase_dom_sf"/>
</dbReference>
<evidence type="ECO:0000256" key="2">
    <source>
        <dbReference type="PIRSR" id="PIRSR000097-2"/>
    </source>
</evidence>
<evidence type="ECO:0000256" key="1">
    <source>
        <dbReference type="PIRSR" id="PIRSR000097-1"/>
    </source>
</evidence>
<dbReference type="EMBL" id="BAND01000054">
    <property type="protein sequence ID" value="GAJ29225.1"/>
    <property type="molecule type" value="Genomic_DNA"/>
</dbReference>
<dbReference type="PIRSF" id="PIRSF000097">
    <property type="entry name" value="AKR"/>
    <property type="match status" value="1"/>
</dbReference>
<reference evidence="6" key="1">
    <citation type="journal article" date="2014" name="FEMS Microbiol. Lett.">
        <title>Draft Genomic DNA Sequence of the Facultatively Methylotrophic Bacterium Acidomonas methanolica type strain MB58.</title>
        <authorList>
            <person name="Higashiura N."/>
            <person name="Hadano H."/>
            <person name="Hirakawa H."/>
            <person name="Matsutani M."/>
            <person name="Takabe S."/>
            <person name="Matsushita K."/>
            <person name="Azuma Y."/>
        </authorList>
    </citation>
    <scope>NUCLEOTIDE SEQUENCE [LARGE SCALE GENOMIC DNA]</scope>
    <source>
        <strain evidence="6">MB58</strain>
    </source>
</reference>
<feature type="site" description="Lowers pKa of active site Tyr" evidence="3">
    <location>
        <position position="80"/>
    </location>
</feature>
<feature type="active site" description="Proton donor" evidence="1">
    <location>
        <position position="55"/>
    </location>
</feature>